<gene>
    <name evidence="2" type="ORF">F0L68_16920</name>
</gene>
<dbReference type="AlphaFoldDB" id="A0A5B2XEJ3"/>
<dbReference type="RefSeq" id="WP_149850542.1">
    <property type="nucleotide sequence ID" value="NZ_VUOB01000028.1"/>
</dbReference>
<evidence type="ECO:0000313" key="3">
    <source>
        <dbReference type="Proteomes" id="UP000323454"/>
    </source>
</evidence>
<protein>
    <submittedName>
        <fullName evidence="2">Uncharacterized protein</fullName>
    </submittedName>
</protein>
<feature type="transmembrane region" description="Helical" evidence="1">
    <location>
        <begin position="12"/>
        <end position="32"/>
    </location>
</feature>
<dbReference type="EMBL" id="VUOB01000028">
    <property type="protein sequence ID" value="KAA2261465.1"/>
    <property type="molecule type" value="Genomic_DNA"/>
</dbReference>
<reference evidence="2 3" key="1">
    <citation type="submission" date="2019-09" db="EMBL/GenBank/DDBJ databases">
        <title>Goodfellowia gen. nov., a new genus of the Pseudonocardineae related to Actinoalloteichus, containing Goodfellowia coeruleoviolacea gen. nov., comb. nov. gen. nov., comb. nov.</title>
        <authorList>
            <person name="Labeda D."/>
        </authorList>
    </citation>
    <scope>NUCLEOTIDE SEQUENCE [LARGE SCALE GENOMIC DNA]</scope>
    <source>
        <strain evidence="2 3">AN110305</strain>
    </source>
</reference>
<keyword evidence="1" id="KW-0472">Membrane</keyword>
<reference evidence="2 3" key="2">
    <citation type="submission" date="2019-09" db="EMBL/GenBank/DDBJ databases">
        <authorList>
            <person name="Jin C."/>
        </authorList>
    </citation>
    <scope>NUCLEOTIDE SEQUENCE [LARGE SCALE GENOMIC DNA]</scope>
    <source>
        <strain evidence="2 3">AN110305</strain>
    </source>
</reference>
<keyword evidence="1" id="KW-0812">Transmembrane</keyword>
<organism evidence="2 3">
    <name type="scientific">Solihabitans fulvus</name>
    <dbReference type="NCBI Taxonomy" id="1892852"/>
    <lineage>
        <taxon>Bacteria</taxon>
        <taxon>Bacillati</taxon>
        <taxon>Actinomycetota</taxon>
        <taxon>Actinomycetes</taxon>
        <taxon>Pseudonocardiales</taxon>
        <taxon>Pseudonocardiaceae</taxon>
        <taxon>Solihabitans</taxon>
    </lineage>
</organism>
<evidence type="ECO:0000256" key="1">
    <source>
        <dbReference type="SAM" id="Phobius"/>
    </source>
</evidence>
<dbReference type="Proteomes" id="UP000323454">
    <property type="component" value="Unassembled WGS sequence"/>
</dbReference>
<keyword evidence="1" id="KW-1133">Transmembrane helix</keyword>
<comment type="caution">
    <text evidence="2">The sequence shown here is derived from an EMBL/GenBank/DDBJ whole genome shotgun (WGS) entry which is preliminary data.</text>
</comment>
<evidence type="ECO:0000313" key="2">
    <source>
        <dbReference type="EMBL" id="KAA2261465.1"/>
    </source>
</evidence>
<proteinExistence type="predicted"/>
<keyword evidence="3" id="KW-1185">Reference proteome</keyword>
<accession>A0A5B2XEJ3</accession>
<sequence>MYFDLRIAVQARTIAFIAVLGIGLVLVLSGSAGSGGFALLRPEVFLVAAALLSGRRVGLPALPQADRTGGAR</sequence>
<name>A0A5B2XEJ3_9PSEU</name>